<name>A0ABV6Z8X0_9HYPH</name>
<dbReference type="Pfam" id="PF05065">
    <property type="entry name" value="Phage_capsid"/>
    <property type="match status" value="1"/>
</dbReference>
<gene>
    <name evidence="3" type="ORF">ACETRX_02800</name>
</gene>
<evidence type="ECO:0000259" key="2">
    <source>
        <dbReference type="Pfam" id="PF05065"/>
    </source>
</evidence>
<dbReference type="Gene3D" id="3.30.2320.10">
    <property type="entry name" value="hypothetical protein PF0899 domain"/>
    <property type="match status" value="1"/>
</dbReference>
<dbReference type="InterPro" id="IPR024455">
    <property type="entry name" value="Phage_capsid"/>
</dbReference>
<proteinExistence type="predicted"/>
<comment type="subcellular location">
    <subcellularLocation>
        <location evidence="1">Virion</location>
    </subcellularLocation>
</comment>
<dbReference type="SUPFAM" id="SSF56563">
    <property type="entry name" value="Major capsid protein gp5"/>
    <property type="match status" value="1"/>
</dbReference>
<evidence type="ECO:0000256" key="1">
    <source>
        <dbReference type="ARBA" id="ARBA00004328"/>
    </source>
</evidence>
<protein>
    <submittedName>
        <fullName evidence="3">Phage major capsid protein</fullName>
    </submittedName>
</protein>
<evidence type="ECO:0000313" key="4">
    <source>
        <dbReference type="Proteomes" id="UP001595190"/>
    </source>
</evidence>
<dbReference type="InterPro" id="IPR054612">
    <property type="entry name" value="Phage_capsid-like_C"/>
</dbReference>
<dbReference type="EMBL" id="JBHGPK010000001">
    <property type="protein sequence ID" value="MFC2248534.1"/>
    <property type="molecule type" value="Genomic_DNA"/>
</dbReference>
<sequence length="416" mass="44737">MKHVNLRLLPGATPLHMPRAIVGVNADMGDPAKILADLAKTFEDYKAANDERLKGKADALVDEKVTRIDASVSELQKAIDDMNLKLAAAQMGAGGKAKSPEEVEYGKSFNAHIRKGDINATLSKGSDPDGGYTAPVEWDRTITDKLKLISPIRQYATVQPISTAGFKKLFNDRAVGSGWVGETAARPETTTPKLGILDFLPGEIYANAAATQQLLDDSQIDIEAWLQTEIETEFNRQEAIAFVAGDGVNKPFGVLTYAEGAANAAKHPFGAIPVIASGDAAKLTSDGLIDLIYDLPQAYAANAKFFMNRKTAASVRKLKDGQGNYLWQPSYQQGQPATLGGEPVVDVPDMPAVGANAIPLLYGDMGETYLIVDRIGIRVLRDPYTNKPFVMFYVTKRVGGGVKNPLAMRAQKISAA</sequence>
<accession>A0ABV6Z8X0</accession>
<feature type="domain" description="Phage capsid-like C-terminal" evidence="2">
    <location>
        <begin position="130"/>
        <end position="408"/>
    </location>
</feature>
<reference evidence="3 4" key="1">
    <citation type="submission" date="2024-09" db="EMBL/GenBank/DDBJ databases">
        <title>Description of Labrys sedimenti sp. nov., isolated from a diclofenac-degrading enrichment culture, and genome-based reclassification of Labrys portucalensis as a later heterotypic synonym of Labrys neptuniae.</title>
        <authorList>
            <person name="Tancsics A."/>
            <person name="Csepanyi A."/>
        </authorList>
    </citation>
    <scope>NUCLEOTIDE SEQUENCE [LARGE SCALE GENOMIC DNA]</scope>
    <source>
        <strain evidence="3 4">LMG 23412</strain>
    </source>
</reference>
<dbReference type="Proteomes" id="UP001595190">
    <property type="component" value="Unassembled WGS sequence"/>
</dbReference>
<organism evidence="3 4">
    <name type="scientific">Labrys neptuniae</name>
    <dbReference type="NCBI Taxonomy" id="376174"/>
    <lineage>
        <taxon>Bacteria</taxon>
        <taxon>Pseudomonadati</taxon>
        <taxon>Pseudomonadota</taxon>
        <taxon>Alphaproteobacteria</taxon>
        <taxon>Hyphomicrobiales</taxon>
        <taxon>Xanthobacteraceae</taxon>
        <taxon>Labrys</taxon>
    </lineage>
</organism>
<dbReference type="RefSeq" id="WP_394308400.1">
    <property type="nucleotide sequence ID" value="NZ_JBHGPK010000001.1"/>
</dbReference>
<dbReference type="NCBIfam" id="TIGR01554">
    <property type="entry name" value="major_cap_HK97"/>
    <property type="match status" value="1"/>
</dbReference>
<evidence type="ECO:0000313" key="3">
    <source>
        <dbReference type="EMBL" id="MFC2248534.1"/>
    </source>
</evidence>
<comment type="caution">
    <text evidence="3">The sequence shown here is derived from an EMBL/GenBank/DDBJ whole genome shotgun (WGS) entry which is preliminary data.</text>
</comment>